<sequence length="354" mass="40447">MDLKKIILNANDIIRDAMQALDSSALRIVVVCDEEQRLLGTVTDGDIRRGLLSDCDMKDSVSRVMNKKPLTANTIDSRSQRLKLMNEHDLLALPIVDEKNHLVDLETLNHVMKPQKRDNPVFIMAGGFGTRLQPLTDHCPKPMLRVGEKPMLEHLINQFISFGFHHFYISTHYLPGIISEYFGDGSKWNVDIQYVHEDNPLGTGGALGLLPKSRPNLPLIMMNGDVLTKLNYSELLRHHEESGFDATLCVREDEHRVPFGVIETENQLITDMVEKPTYRYKINTGIYVLKPEIVDSVQIDQRIDMPTLLESHRKNGKRIGTYTSYDYWLDIGQMKDYQKAQSDIQLIFQDGKPC</sequence>
<dbReference type="Gene3D" id="3.90.550.10">
    <property type="entry name" value="Spore Coat Polysaccharide Biosynthesis Protein SpsA, Chain A"/>
    <property type="match status" value="1"/>
</dbReference>
<dbReference type="InterPro" id="IPR050486">
    <property type="entry name" value="Mannose-1P_guanyltransferase"/>
</dbReference>
<dbReference type="SUPFAM" id="SSF54631">
    <property type="entry name" value="CBS-domain pair"/>
    <property type="match status" value="1"/>
</dbReference>
<dbReference type="InterPro" id="IPR029044">
    <property type="entry name" value="Nucleotide-diphossugar_trans"/>
</dbReference>
<evidence type="ECO:0000313" key="3">
    <source>
        <dbReference type="EMBL" id="UZW73426.1"/>
    </source>
</evidence>
<dbReference type="InterPro" id="IPR005835">
    <property type="entry name" value="NTP_transferase_dom"/>
</dbReference>
<name>A0A9E8HIN9_9ALTE</name>
<accession>A0A9E8HIN9</accession>
<dbReference type="AlphaFoldDB" id="A0A9E8HIN9"/>
<reference evidence="3" key="1">
    <citation type="submission" date="2022-07" db="EMBL/GenBank/DDBJ databases">
        <title>Alkalimarinus sp. nov., isolated from gut of a Alitta virens.</title>
        <authorList>
            <person name="Yang A.I."/>
            <person name="Shin N.-R."/>
        </authorList>
    </citation>
    <scope>NUCLEOTIDE SEQUENCE</scope>
    <source>
        <strain evidence="3">FA028</strain>
    </source>
</reference>
<organism evidence="3 4">
    <name type="scientific">Alkalimarinus sediminis</name>
    <dbReference type="NCBI Taxonomy" id="1632866"/>
    <lineage>
        <taxon>Bacteria</taxon>
        <taxon>Pseudomonadati</taxon>
        <taxon>Pseudomonadota</taxon>
        <taxon>Gammaproteobacteria</taxon>
        <taxon>Alteromonadales</taxon>
        <taxon>Alteromonadaceae</taxon>
        <taxon>Alkalimarinus</taxon>
    </lineage>
</organism>
<gene>
    <name evidence="3" type="ORF">NNL22_10225</name>
</gene>
<dbReference type="PROSITE" id="PS51371">
    <property type="entry name" value="CBS"/>
    <property type="match status" value="2"/>
</dbReference>
<proteinExistence type="predicted"/>
<evidence type="ECO:0000256" key="1">
    <source>
        <dbReference type="PROSITE-ProRule" id="PRU00703"/>
    </source>
</evidence>
<dbReference type="Pfam" id="PF00483">
    <property type="entry name" value="NTP_transferase"/>
    <property type="match status" value="1"/>
</dbReference>
<dbReference type="CDD" id="cd06426">
    <property type="entry name" value="NTP_transferase_like_2"/>
    <property type="match status" value="1"/>
</dbReference>
<keyword evidence="4" id="KW-1185">Reference proteome</keyword>
<dbReference type="Gene3D" id="3.10.580.10">
    <property type="entry name" value="CBS-domain"/>
    <property type="match status" value="1"/>
</dbReference>
<dbReference type="PANTHER" id="PTHR22572">
    <property type="entry name" value="SUGAR-1-PHOSPHATE GUANYL TRANSFERASE"/>
    <property type="match status" value="1"/>
</dbReference>
<dbReference type="RefSeq" id="WP_251809567.1">
    <property type="nucleotide sequence ID" value="NZ_CP101527.1"/>
</dbReference>
<protein>
    <submittedName>
        <fullName evidence="3">Nucleotidyltransferase family protein</fullName>
    </submittedName>
</protein>
<feature type="domain" description="CBS" evidence="2">
    <location>
        <begin position="1"/>
        <end position="60"/>
    </location>
</feature>
<dbReference type="Pfam" id="PF00571">
    <property type="entry name" value="CBS"/>
    <property type="match status" value="1"/>
</dbReference>
<evidence type="ECO:0000259" key="2">
    <source>
        <dbReference type="PROSITE" id="PS51371"/>
    </source>
</evidence>
<dbReference type="KEGG" id="asem:NNL22_10225"/>
<keyword evidence="1" id="KW-0129">CBS domain</keyword>
<dbReference type="CDD" id="cd04607">
    <property type="entry name" value="CBS_pair_NTP_transferase_assoc"/>
    <property type="match status" value="1"/>
</dbReference>
<evidence type="ECO:0000313" key="4">
    <source>
        <dbReference type="Proteomes" id="UP001164472"/>
    </source>
</evidence>
<dbReference type="Proteomes" id="UP001164472">
    <property type="component" value="Chromosome"/>
</dbReference>
<dbReference type="EMBL" id="CP101527">
    <property type="protein sequence ID" value="UZW73426.1"/>
    <property type="molecule type" value="Genomic_DNA"/>
</dbReference>
<feature type="domain" description="CBS" evidence="2">
    <location>
        <begin position="65"/>
        <end position="121"/>
    </location>
</feature>
<dbReference type="InterPro" id="IPR046342">
    <property type="entry name" value="CBS_dom_sf"/>
</dbReference>
<dbReference type="SUPFAM" id="SSF53448">
    <property type="entry name" value="Nucleotide-diphospho-sugar transferases"/>
    <property type="match status" value="1"/>
</dbReference>
<dbReference type="InterPro" id="IPR000644">
    <property type="entry name" value="CBS_dom"/>
</dbReference>